<reference evidence="5" key="1">
    <citation type="submission" date="2010-08" db="EMBL/GenBank/DDBJ databases">
        <authorList>
            <consortium name="Caenorhabditis japonica Sequencing Consortium"/>
            <person name="Wilson R.K."/>
        </authorList>
    </citation>
    <scope>NUCLEOTIDE SEQUENCE [LARGE SCALE GENOMIC DNA]</scope>
    <source>
        <strain evidence="5">DF5081</strain>
    </source>
</reference>
<proteinExistence type="inferred from homology"/>
<dbReference type="GO" id="GO:0005737">
    <property type="term" value="C:cytoplasm"/>
    <property type="evidence" value="ECO:0007669"/>
    <property type="project" value="TreeGrafter"/>
</dbReference>
<dbReference type="GO" id="GO:0009408">
    <property type="term" value="P:response to heat"/>
    <property type="evidence" value="ECO:0007669"/>
    <property type="project" value="TreeGrafter"/>
</dbReference>
<sequence length="109" mass="12289">MSSVQINADNGAKWDWPFQRGDGVVKVYDFQDHFEVGLEAFNFAPNEIDVKHVGEFLEIHMSHTAKDDKFGNITRSITRCYRLPAGTDPSTIKTNLDSHGILHITGNKK</sequence>
<evidence type="ECO:0000313" key="4">
    <source>
        <dbReference type="EnsemblMetazoa" id="CJA22067.1"/>
    </source>
</evidence>
<feature type="domain" description="SHSP" evidence="3">
    <location>
        <begin position="15"/>
        <end position="109"/>
    </location>
</feature>
<dbReference type="GO" id="GO:0042026">
    <property type="term" value="P:protein refolding"/>
    <property type="evidence" value="ECO:0007669"/>
    <property type="project" value="TreeGrafter"/>
</dbReference>
<name>A0A8R1E7J1_CAEJA</name>
<dbReference type="InterPro" id="IPR001436">
    <property type="entry name" value="Alpha-crystallin/sHSP_animal"/>
</dbReference>
<accession>A0A8R1E7J1</accession>
<dbReference type="AlphaFoldDB" id="A0A8R1E7J1"/>
<evidence type="ECO:0000256" key="2">
    <source>
        <dbReference type="RuleBase" id="RU003616"/>
    </source>
</evidence>
<dbReference type="Proteomes" id="UP000005237">
    <property type="component" value="Unassembled WGS sequence"/>
</dbReference>
<organism evidence="4 5">
    <name type="scientific">Caenorhabditis japonica</name>
    <dbReference type="NCBI Taxonomy" id="281687"/>
    <lineage>
        <taxon>Eukaryota</taxon>
        <taxon>Metazoa</taxon>
        <taxon>Ecdysozoa</taxon>
        <taxon>Nematoda</taxon>
        <taxon>Chromadorea</taxon>
        <taxon>Rhabditida</taxon>
        <taxon>Rhabditina</taxon>
        <taxon>Rhabditomorpha</taxon>
        <taxon>Rhabditoidea</taxon>
        <taxon>Rhabditidae</taxon>
        <taxon>Peloderinae</taxon>
        <taxon>Caenorhabditis</taxon>
    </lineage>
</organism>
<dbReference type="CDD" id="cd06526">
    <property type="entry name" value="metazoan_ACD"/>
    <property type="match status" value="1"/>
</dbReference>
<dbReference type="InterPro" id="IPR002068">
    <property type="entry name" value="A-crystallin/Hsp20_dom"/>
</dbReference>
<dbReference type="SUPFAM" id="SSF49764">
    <property type="entry name" value="HSP20-like chaperones"/>
    <property type="match status" value="1"/>
</dbReference>
<dbReference type="EnsemblMetazoa" id="CJA22067.1">
    <property type="protein sequence ID" value="CJA22067.1"/>
    <property type="gene ID" value="WBGene00177639"/>
</dbReference>
<keyword evidence="5" id="KW-1185">Reference proteome</keyword>
<dbReference type="PANTHER" id="PTHR45640:SF4">
    <property type="entry name" value="SHSP DOMAIN-CONTAINING PROTEIN"/>
    <property type="match status" value="1"/>
</dbReference>
<reference evidence="4" key="2">
    <citation type="submission" date="2022-06" db="UniProtKB">
        <authorList>
            <consortium name="EnsemblMetazoa"/>
        </authorList>
    </citation>
    <scope>IDENTIFICATION</scope>
    <source>
        <strain evidence="4">DF5081</strain>
    </source>
</reference>
<dbReference type="GO" id="GO:0051082">
    <property type="term" value="F:unfolded protein binding"/>
    <property type="evidence" value="ECO:0007669"/>
    <property type="project" value="TreeGrafter"/>
</dbReference>
<dbReference type="Gene3D" id="2.60.40.790">
    <property type="match status" value="1"/>
</dbReference>
<dbReference type="PROSITE" id="PS01031">
    <property type="entry name" value="SHSP"/>
    <property type="match status" value="1"/>
</dbReference>
<dbReference type="PRINTS" id="PR00299">
    <property type="entry name" value="ACRYSTALLIN"/>
</dbReference>
<evidence type="ECO:0000313" key="5">
    <source>
        <dbReference type="Proteomes" id="UP000005237"/>
    </source>
</evidence>
<dbReference type="Pfam" id="PF00011">
    <property type="entry name" value="HSP20"/>
    <property type="match status" value="1"/>
</dbReference>
<dbReference type="GO" id="GO:0005634">
    <property type="term" value="C:nucleus"/>
    <property type="evidence" value="ECO:0007669"/>
    <property type="project" value="TreeGrafter"/>
</dbReference>
<dbReference type="InterPro" id="IPR008978">
    <property type="entry name" value="HSP20-like_chaperone"/>
</dbReference>
<evidence type="ECO:0000259" key="3">
    <source>
        <dbReference type="PROSITE" id="PS01031"/>
    </source>
</evidence>
<dbReference type="PANTHER" id="PTHR45640">
    <property type="entry name" value="HEAT SHOCK PROTEIN HSP-12.2-RELATED"/>
    <property type="match status" value="1"/>
</dbReference>
<evidence type="ECO:0000256" key="1">
    <source>
        <dbReference type="PROSITE-ProRule" id="PRU00285"/>
    </source>
</evidence>
<protein>
    <submittedName>
        <fullName evidence="4">SHSP domain-containing protein</fullName>
    </submittedName>
</protein>
<comment type="similarity">
    <text evidence="1 2">Belongs to the small heat shock protein (HSP20) family.</text>
</comment>